<proteinExistence type="predicted"/>
<protein>
    <recommendedName>
        <fullName evidence="4">Preprotein translocase subunit TatA</fullName>
    </recommendedName>
</protein>
<comment type="caution">
    <text evidence="2">The sequence shown here is derived from an EMBL/GenBank/DDBJ whole genome shotgun (WGS) entry which is preliminary data.</text>
</comment>
<accession>A0A4S3TQ22</accession>
<evidence type="ECO:0000313" key="2">
    <source>
        <dbReference type="EMBL" id="THE66346.1"/>
    </source>
</evidence>
<evidence type="ECO:0000313" key="3">
    <source>
        <dbReference type="Proteomes" id="UP000318864"/>
    </source>
</evidence>
<dbReference type="EMBL" id="RBZW01000011">
    <property type="protein sequence ID" value="THE66346.1"/>
    <property type="molecule type" value="Genomic_DNA"/>
</dbReference>
<organism evidence="2 3">
    <name type="scientific">Salinadaptatus halalkaliphilus</name>
    <dbReference type="NCBI Taxonomy" id="2419781"/>
    <lineage>
        <taxon>Archaea</taxon>
        <taxon>Methanobacteriati</taxon>
        <taxon>Methanobacteriota</taxon>
        <taxon>Stenosarchaea group</taxon>
        <taxon>Halobacteria</taxon>
        <taxon>Halobacteriales</taxon>
        <taxon>Natrialbaceae</taxon>
        <taxon>Salinadaptatus</taxon>
    </lineage>
</organism>
<gene>
    <name evidence="2" type="ORF">D8Y22_03505</name>
</gene>
<keyword evidence="3" id="KW-1185">Reference proteome</keyword>
<keyword evidence="1" id="KW-1133">Transmembrane helix</keyword>
<dbReference type="Proteomes" id="UP000318864">
    <property type="component" value="Unassembled WGS sequence"/>
</dbReference>
<evidence type="ECO:0000256" key="1">
    <source>
        <dbReference type="SAM" id="Phobius"/>
    </source>
</evidence>
<sequence length="60" mass="6779">MVPLFVPGAPGGPELLIILFIFGLFVIAPLAILLYVVTNRSNDDRIDNLERRVEKLEDER</sequence>
<reference evidence="2 3" key="1">
    <citation type="submission" date="2018-10" db="EMBL/GenBank/DDBJ databases">
        <title>Natronolimnobius sp. XQ-INN 246 isolated from Inner Mongolia Autonomous Region of China.</title>
        <authorList>
            <person name="Xue Q."/>
        </authorList>
    </citation>
    <scope>NUCLEOTIDE SEQUENCE [LARGE SCALE GENOMIC DNA]</scope>
    <source>
        <strain evidence="2 3">XQ-INN 246</strain>
    </source>
</reference>
<keyword evidence="1" id="KW-0812">Transmembrane</keyword>
<keyword evidence="1" id="KW-0472">Membrane</keyword>
<feature type="transmembrane region" description="Helical" evidence="1">
    <location>
        <begin position="15"/>
        <end position="37"/>
    </location>
</feature>
<dbReference type="RefSeq" id="WP_141463329.1">
    <property type="nucleotide sequence ID" value="NZ_RBZW01000011.1"/>
</dbReference>
<name>A0A4S3TQ22_9EURY</name>
<dbReference type="AlphaFoldDB" id="A0A4S3TQ22"/>
<evidence type="ECO:0008006" key="4">
    <source>
        <dbReference type="Google" id="ProtNLM"/>
    </source>
</evidence>